<organism evidence="1 2">
    <name type="scientific">Streptomyces chengmaiensis</name>
    <dbReference type="NCBI Taxonomy" id="3040919"/>
    <lineage>
        <taxon>Bacteria</taxon>
        <taxon>Bacillati</taxon>
        <taxon>Actinomycetota</taxon>
        <taxon>Actinomycetes</taxon>
        <taxon>Kitasatosporales</taxon>
        <taxon>Streptomycetaceae</taxon>
        <taxon>Streptomyces</taxon>
    </lineage>
</organism>
<proteinExistence type="predicted"/>
<sequence length="362" mass="39769">MSVQISIDPGRFSQFGEATGSTFCLVTNPELVDGIEVVKTASYERFLTIPMGTGDRFEDLLEKSIPEPSHVLVISPYRFFESPDPALVGQRKIMGMACNSTPTSLEEIRHFLGVMERTSATEQEAFCDTFFEIAEESDHLVYVDPVHGTRAVLDHLRDGLVWNQQAGPLDWGDQQIVPSGEVSVLPVEIREFDEALKLPLEGEITLRGYPILHNGTPSFSRADQARVHSRLWTMKDNAIKAVVVDGRITALEALDAGAAPAVEMLEHMFAVDSRYRIVWEIGHALNTSLDILPGNHAMNEVYGGTEGCLHYGLGLTPYTQYHLDIISPDTRVLSSSGLALIGHPDRPTAERVVTAGQAAEGQ</sequence>
<dbReference type="Proteomes" id="UP001223144">
    <property type="component" value="Unassembled WGS sequence"/>
</dbReference>
<protein>
    <submittedName>
        <fullName evidence="1">Uncharacterized protein</fullName>
    </submittedName>
</protein>
<comment type="caution">
    <text evidence="1">The sequence shown here is derived from an EMBL/GenBank/DDBJ whole genome shotgun (WGS) entry which is preliminary data.</text>
</comment>
<dbReference type="RefSeq" id="WP_279925560.1">
    <property type="nucleotide sequence ID" value="NZ_JARWBG010000001.1"/>
</dbReference>
<gene>
    <name evidence="1" type="ORF">QCN29_01275</name>
</gene>
<evidence type="ECO:0000313" key="1">
    <source>
        <dbReference type="EMBL" id="MDH2387438.1"/>
    </source>
</evidence>
<keyword evidence="2" id="KW-1185">Reference proteome</keyword>
<reference evidence="1 2" key="1">
    <citation type="submission" date="2023-04" db="EMBL/GenBank/DDBJ databases">
        <title>Streptomyces chengmaiensis sp. nov. isolated from the stem of mangrove plant in Hainan.</title>
        <authorList>
            <person name="Huang X."/>
            <person name="Zhou S."/>
            <person name="Chu X."/>
            <person name="Xie Y."/>
            <person name="Lin Y."/>
        </authorList>
    </citation>
    <scope>NUCLEOTIDE SEQUENCE [LARGE SCALE GENOMIC DNA]</scope>
    <source>
        <strain evidence="1 2">HNM0663</strain>
    </source>
</reference>
<name>A0ABT6HGS3_9ACTN</name>
<evidence type="ECO:0000313" key="2">
    <source>
        <dbReference type="Proteomes" id="UP001223144"/>
    </source>
</evidence>
<accession>A0ABT6HGS3</accession>
<dbReference type="EMBL" id="JARWBG010000001">
    <property type="protein sequence ID" value="MDH2387438.1"/>
    <property type="molecule type" value="Genomic_DNA"/>
</dbReference>